<organism evidence="2 3">
    <name type="scientific">Phyllobacterium ifriqiyense</name>
    <dbReference type="NCBI Taxonomy" id="314238"/>
    <lineage>
        <taxon>Bacteria</taxon>
        <taxon>Pseudomonadati</taxon>
        <taxon>Pseudomonadota</taxon>
        <taxon>Alphaproteobacteria</taxon>
        <taxon>Hyphomicrobiales</taxon>
        <taxon>Phyllobacteriaceae</taxon>
        <taxon>Phyllobacterium</taxon>
    </lineage>
</organism>
<proteinExistence type="predicted"/>
<feature type="compositionally biased region" description="Basic and acidic residues" evidence="1">
    <location>
        <begin position="69"/>
        <end position="83"/>
    </location>
</feature>
<feature type="compositionally biased region" description="Basic residues" evidence="1">
    <location>
        <begin position="84"/>
        <end position="94"/>
    </location>
</feature>
<comment type="caution">
    <text evidence="2">The sequence shown here is derived from an EMBL/GenBank/DDBJ whole genome shotgun (WGS) entry which is preliminary data.</text>
</comment>
<reference evidence="2 3" key="1">
    <citation type="submission" date="2023-07" db="EMBL/GenBank/DDBJ databases">
        <title>Comparative genomics of wheat-associated soil bacteria to identify genetic determinants of phenazine resistance.</title>
        <authorList>
            <person name="Mouncey N."/>
        </authorList>
    </citation>
    <scope>NUCLEOTIDE SEQUENCE [LARGE SCALE GENOMIC DNA]</scope>
    <source>
        <strain evidence="2 3">W4I11</strain>
    </source>
</reference>
<dbReference type="Proteomes" id="UP001237780">
    <property type="component" value="Unassembled WGS sequence"/>
</dbReference>
<evidence type="ECO:0000313" key="2">
    <source>
        <dbReference type="EMBL" id="MDQ0996281.1"/>
    </source>
</evidence>
<dbReference type="EMBL" id="JAUSZT010000002">
    <property type="protein sequence ID" value="MDQ0996281.1"/>
    <property type="molecule type" value="Genomic_DNA"/>
</dbReference>
<keyword evidence="3" id="KW-1185">Reference proteome</keyword>
<evidence type="ECO:0000313" key="3">
    <source>
        <dbReference type="Proteomes" id="UP001237780"/>
    </source>
</evidence>
<feature type="region of interest" description="Disordered" evidence="1">
    <location>
        <begin position="1"/>
        <end position="40"/>
    </location>
</feature>
<name>A0ABU0S6L0_9HYPH</name>
<accession>A0ABU0S6L0</accession>
<protein>
    <submittedName>
        <fullName evidence="2">Uncharacterized protein</fullName>
    </submittedName>
</protein>
<feature type="region of interest" description="Disordered" evidence="1">
    <location>
        <begin position="69"/>
        <end position="94"/>
    </location>
</feature>
<evidence type="ECO:0000256" key="1">
    <source>
        <dbReference type="SAM" id="MobiDB-lite"/>
    </source>
</evidence>
<sequence length="94" mass="10734">MPRFRRKAEKQPIRDLLQPSFTSGQLERIGSVPTLDGGAMKNQPFKRAVATGRANRRWSTPWRWVKRIQADRHGSDLPNDRANRVNKKARGGQG</sequence>
<gene>
    <name evidence="2" type="ORF">QFZ34_001458</name>
</gene>